<dbReference type="Pfam" id="PF13407">
    <property type="entry name" value="Peripla_BP_4"/>
    <property type="match status" value="1"/>
</dbReference>
<dbReference type="GO" id="GO:0030246">
    <property type="term" value="F:carbohydrate binding"/>
    <property type="evidence" value="ECO:0007669"/>
    <property type="project" value="UniProtKB-ARBA"/>
</dbReference>
<dbReference type="Proteomes" id="UP000267535">
    <property type="component" value="Unassembled WGS sequence"/>
</dbReference>
<evidence type="ECO:0000256" key="2">
    <source>
        <dbReference type="ARBA" id="ARBA00007639"/>
    </source>
</evidence>
<keyword evidence="7" id="KW-1185">Reference proteome</keyword>
<comment type="similarity">
    <text evidence="2">Belongs to the bacterial solute-binding protein 2 family.</text>
</comment>
<dbReference type="EMBL" id="RQXV01000007">
    <property type="protein sequence ID" value="RRC98485.1"/>
    <property type="molecule type" value="Genomic_DNA"/>
</dbReference>
<dbReference type="PANTHER" id="PTHR46847">
    <property type="entry name" value="D-ALLOSE-BINDING PERIPLASMIC PROTEIN-RELATED"/>
    <property type="match status" value="1"/>
</dbReference>
<dbReference type="GO" id="GO:0055085">
    <property type="term" value="P:transmembrane transport"/>
    <property type="evidence" value="ECO:0007669"/>
    <property type="project" value="UniProtKB-ARBA"/>
</dbReference>
<dbReference type="SUPFAM" id="SSF53822">
    <property type="entry name" value="Periplasmic binding protein-like I"/>
    <property type="match status" value="1"/>
</dbReference>
<proteinExistence type="inferred from homology"/>
<protein>
    <submittedName>
        <fullName evidence="6">Sugar ABC transporter substrate-binding protein</fullName>
    </submittedName>
</protein>
<dbReference type="GO" id="GO:0030313">
    <property type="term" value="C:cell envelope"/>
    <property type="evidence" value="ECO:0007669"/>
    <property type="project" value="UniProtKB-SubCell"/>
</dbReference>
<dbReference type="PANTHER" id="PTHR46847:SF1">
    <property type="entry name" value="D-ALLOSE-BINDING PERIPLASMIC PROTEIN-RELATED"/>
    <property type="match status" value="1"/>
</dbReference>
<feature type="domain" description="Periplasmic binding protein" evidence="5">
    <location>
        <begin position="50"/>
        <end position="311"/>
    </location>
</feature>
<dbReference type="InterPro" id="IPR025997">
    <property type="entry name" value="SBP_2_dom"/>
</dbReference>
<comment type="caution">
    <text evidence="6">The sequence shown here is derived from an EMBL/GenBank/DDBJ whole genome shotgun (WGS) entry which is preliminary data.</text>
</comment>
<dbReference type="OrthoDB" id="9805127at2"/>
<sequence>MQYLNAFCRKNIFFGFLFSLFFLSACSESEPVTKAPAVVEEAPVAEVKTVALVMKTLTNPFFIEMERGARQAEQKLGIELVVKTAAQETSIQQQISIVEDLIRDHVDAIVIAPGDSVELVPVLKQARDAGIVVINIDNRLDKEFAKVSGLVGVPFISVDNEHAAYQSAKTLTSAMSETTQVAIIEGIREAENAKDRKNGAVKAFNESEFAEVVFSETAHWKIDESYEVTKHLLEQHPQVKAIFCANDMMALGTLKYLKDSKRSDVRVAGYDALEQAVTAVKSGELVATVDQQAAEQGYQGVMFAYRALQGDRLPAVILIDTRLITSASF</sequence>
<evidence type="ECO:0000313" key="7">
    <source>
        <dbReference type="Proteomes" id="UP000267535"/>
    </source>
</evidence>
<dbReference type="AlphaFoldDB" id="A0A3P1SPA9"/>
<gene>
    <name evidence="6" type="ORF">EHS89_12750</name>
</gene>
<evidence type="ECO:0000313" key="6">
    <source>
        <dbReference type="EMBL" id="RRC98485.1"/>
    </source>
</evidence>
<dbReference type="Gene3D" id="3.40.50.2300">
    <property type="match status" value="2"/>
</dbReference>
<dbReference type="InterPro" id="IPR028082">
    <property type="entry name" value="Peripla_BP_I"/>
</dbReference>
<evidence type="ECO:0000256" key="1">
    <source>
        <dbReference type="ARBA" id="ARBA00004196"/>
    </source>
</evidence>
<evidence type="ECO:0000256" key="3">
    <source>
        <dbReference type="ARBA" id="ARBA00022729"/>
    </source>
</evidence>
<keyword evidence="3 4" id="KW-0732">Signal</keyword>
<organism evidence="6 7">
    <name type="scientific">Amphritea balenae</name>
    <dbReference type="NCBI Taxonomy" id="452629"/>
    <lineage>
        <taxon>Bacteria</taxon>
        <taxon>Pseudomonadati</taxon>
        <taxon>Pseudomonadota</taxon>
        <taxon>Gammaproteobacteria</taxon>
        <taxon>Oceanospirillales</taxon>
        <taxon>Oceanospirillaceae</taxon>
        <taxon>Amphritea</taxon>
    </lineage>
</organism>
<reference evidence="6 7" key="1">
    <citation type="submission" date="2018-11" db="EMBL/GenBank/DDBJ databases">
        <title>The draft genome sequence of Amphritea balenae JAMM 1525T.</title>
        <authorList>
            <person name="Fang Z."/>
            <person name="Zhang Y."/>
            <person name="Han X."/>
        </authorList>
    </citation>
    <scope>NUCLEOTIDE SEQUENCE [LARGE SCALE GENOMIC DNA]</scope>
    <source>
        <strain evidence="6 7">JAMM 1525</strain>
    </source>
</reference>
<evidence type="ECO:0000256" key="4">
    <source>
        <dbReference type="SAM" id="SignalP"/>
    </source>
</evidence>
<feature type="signal peptide" evidence="4">
    <location>
        <begin position="1"/>
        <end position="27"/>
    </location>
</feature>
<dbReference type="RefSeq" id="WP_124926546.1">
    <property type="nucleotide sequence ID" value="NZ_BMOH01000002.1"/>
</dbReference>
<evidence type="ECO:0000259" key="5">
    <source>
        <dbReference type="Pfam" id="PF13407"/>
    </source>
</evidence>
<accession>A0A3P1SPA9</accession>
<comment type="subcellular location">
    <subcellularLocation>
        <location evidence="1">Cell envelope</location>
    </subcellularLocation>
</comment>
<feature type="chain" id="PRO_5018196885" evidence="4">
    <location>
        <begin position="28"/>
        <end position="329"/>
    </location>
</feature>
<name>A0A3P1SPA9_9GAMM</name>